<evidence type="ECO:0008006" key="2">
    <source>
        <dbReference type="Google" id="ProtNLM"/>
    </source>
</evidence>
<protein>
    <recommendedName>
        <fullName evidence="2">Peptidase M16 N-terminal domain-containing protein</fullName>
    </recommendedName>
</protein>
<gene>
    <name evidence="1" type="ORF">METZ01_LOCUS434801</name>
</gene>
<feature type="non-terminal residue" evidence="1">
    <location>
        <position position="80"/>
    </location>
</feature>
<reference evidence="1" key="1">
    <citation type="submission" date="2018-05" db="EMBL/GenBank/DDBJ databases">
        <authorList>
            <person name="Lanie J.A."/>
            <person name="Ng W.-L."/>
            <person name="Kazmierczak K.M."/>
            <person name="Andrzejewski T.M."/>
            <person name="Davidsen T.M."/>
            <person name="Wayne K.J."/>
            <person name="Tettelin H."/>
            <person name="Glass J.I."/>
            <person name="Rusch D."/>
            <person name="Podicherti R."/>
            <person name="Tsui H.-C.T."/>
            <person name="Winkler M.E."/>
        </authorList>
    </citation>
    <scope>NUCLEOTIDE SEQUENCE</scope>
</reference>
<dbReference type="AlphaFoldDB" id="A0A382YF62"/>
<name>A0A382YF62_9ZZZZ</name>
<dbReference type="EMBL" id="UINC01175356">
    <property type="protein sequence ID" value="SVD81947.1"/>
    <property type="molecule type" value="Genomic_DNA"/>
</dbReference>
<sequence>MITLNKISGIAFFIYYLITPLYSENLENRLPFIEEYQLENGMRVLIAPNYDNPVVYVNVYINASKLDDPINQAGISEDAF</sequence>
<evidence type="ECO:0000313" key="1">
    <source>
        <dbReference type="EMBL" id="SVD81947.1"/>
    </source>
</evidence>
<proteinExistence type="predicted"/>
<dbReference type="Gene3D" id="3.30.830.10">
    <property type="entry name" value="Metalloenzyme, LuxS/M16 peptidase-like"/>
    <property type="match status" value="1"/>
</dbReference>
<organism evidence="1">
    <name type="scientific">marine metagenome</name>
    <dbReference type="NCBI Taxonomy" id="408172"/>
    <lineage>
        <taxon>unclassified sequences</taxon>
        <taxon>metagenomes</taxon>
        <taxon>ecological metagenomes</taxon>
    </lineage>
</organism>
<dbReference type="InterPro" id="IPR011249">
    <property type="entry name" value="Metalloenz_LuxS/M16"/>
</dbReference>
<dbReference type="SUPFAM" id="SSF63411">
    <property type="entry name" value="LuxS/MPP-like metallohydrolase"/>
    <property type="match status" value="1"/>
</dbReference>
<dbReference type="GO" id="GO:0046872">
    <property type="term" value="F:metal ion binding"/>
    <property type="evidence" value="ECO:0007669"/>
    <property type="project" value="InterPro"/>
</dbReference>
<accession>A0A382YF62</accession>